<evidence type="ECO:0000256" key="1">
    <source>
        <dbReference type="SAM" id="MobiDB-lite"/>
    </source>
</evidence>
<evidence type="ECO:0000313" key="4">
    <source>
        <dbReference type="Proteomes" id="UP001140949"/>
    </source>
</evidence>
<proteinExistence type="predicted"/>
<reference evidence="3" key="2">
    <citation type="submission" date="2023-04" db="EMBL/GenBank/DDBJ databases">
        <authorList>
            <person name="Bruccoleri R.E."/>
            <person name="Oakeley E.J."/>
            <person name="Faust A.-M."/>
            <person name="Dessus-Babus S."/>
            <person name="Altorfer M."/>
            <person name="Burckhardt D."/>
            <person name="Oertli M."/>
            <person name="Naumann U."/>
            <person name="Petersen F."/>
            <person name="Wong J."/>
        </authorList>
    </citation>
    <scope>NUCLEOTIDE SEQUENCE</scope>
    <source>
        <strain evidence="3">GSM-AAB239-AS_SAM_17_03QT</strain>
        <tissue evidence="3">Leaf</tissue>
    </source>
</reference>
<comment type="caution">
    <text evidence="3">The sequence shown here is derived from an EMBL/GenBank/DDBJ whole genome shotgun (WGS) entry which is preliminary data.</text>
</comment>
<organism evidence="3 4">
    <name type="scientific">Iris pallida</name>
    <name type="common">Sweet iris</name>
    <dbReference type="NCBI Taxonomy" id="29817"/>
    <lineage>
        <taxon>Eukaryota</taxon>
        <taxon>Viridiplantae</taxon>
        <taxon>Streptophyta</taxon>
        <taxon>Embryophyta</taxon>
        <taxon>Tracheophyta</taxon>
        <taxon>Spermatophyta</taxon>
        <taxon>Magnoliopsida</taxon>
        <taxon>Liliopsida</taxon>
        <taxon>Asparagales</taxon>
        <taxon>Iridaceae</taxon>
        <taxon>Iridoideae</taxon>
        <taxon>Irideae</taxon>
        <taxon>Iris</taxon>
    </lineage>
</organism>
<reference evidence="3" key="1">
    <citation type="journal article" date="2023" name="GigaByte">
        <title>Genome assembly of the bearded iris, Iris pallida Lam.</title>
        <authorList>
            <person name="Bruccoleri R.E."/>
            <person name="Oakeley E.J."/>
            <person name="Faust A.M.E."/>
            <person name="Altorfer M."/>
            <person name="Dessus-Babus S."/>
            <person name="Burckhardt D."/>
            <person name="Oertli M."/>
            <person name="Naumann U."/>
            <person name="Petersen F."/>
            <person name="Wong J."/>
        </authorList>
    </citation>
    <scope>NUCLEOTIDE SEQUENCE</scope>
    <source>
        <strain evidence="3">GSM-AAB239-AS_SAM_17_03QT</strain>
    </source>
</reference>
<sequence>MGKREGDMGCYPLRKIMSKAFGRCNGDERRRHSTRMVYTPPPTYSHTRTVVKSVTFSNDNPIIVVPPEPNNGSTVPKYYPEHGRNLPKHYPESVPSPSARASSSSKGYRAENADPKEPDRNQSAPQPKPPDNIHPTPIRHEPMKSYHGPVHGYVPSPLPRWEDGAQRREYFGSEYNYYPTPIREGIYNIATDPNTLTAMFSEDNPNACTIV</sequence>
<protein>
    <submittedName>
        <fullName evidence="3">Early nodulin-75</fullName>
    </submittedName>
</protein>
<feature type="compositionally biased region" description="Basic and acidic residues" evidence="1">
    <location>
        <begin position="108"/>
        <end position="120"/>
    </location>
</feature>
<dbReference type="AlphaFoldDB" id="A0AAX6ILC5"/>
<feature type="region of interest" description="Disordered" evidence="1">
    <location>
        <begin position="62"/>
        <end position="147"/>
    </location>
</feature>
<name>A0AAX6ILC5_IRIPA</name>
<dbReference type="EMBL" id="JANAVB010016194">
    <property type="protein sequence ID" value="KAJ6832288.1"/>
    <property type="molecule type" value="Genomic_DNA"/>
</dbReference>
<evidence type="ECO:0000313" key="2">
    <source>
        <dbReference type="EMBL" id="KAJ6832288.1"/>
    </source>
</evidence>
<accession>A0AAX6ILC5</accession>
<feature type="compositionally biased region" description="Low complexity" evidence="1">
    <location>
        <begin position="93"/>
        <end position="105"/>
    </location>
</feature>
<dbReference type="Proteomes" id="UP001140949">
    <property type="component" value="Unassembled WGS sequence"/>
</dbReference>
<keyword evidence="4" id="KW-1185">Reference proteome</keyword>
<evidence type="ECO:0000313" key="3">
    <source>
        <dbReference type="EMBL" id="KAJ6853567.1"/>
    </source>
</evidence>
<dbReference type="EMBL" id="JANAVB010000456">
    <property type="protein sequence ID" value="KAJ6853567.1"/>
    <property type="molecule type" value="Genomic_DNA"/>
</dbReference>
<gene>
    <name evidence="3" type="ORF">M6B38_249890</name>
    <name evidence="2" type="ORF">M6B38_346205</name>
</gene>